<dbReference type="EMBL" id="JH598063">
    <property type="status" value="NOT_ANNOTATED_CDS"/>
    <property type="molecule type" value="Genomic_DNA"/>
</dbReference>
<reference evidence="2" key="2">
    <citation type="submission" date="2015-06" db="UniProtKB">
        <authorList>
            <consortium name="EnsemblProtists"/>
        </authorList>
    </citation>
    <scope>IDENTIFICATION</scope>
    <source>
        <strain evidence="2">Emoy2</strain>
    </source>
</reference>
<dbReference type="EnsemblProtists" id="HpaT812043">
    <property type="protein sequence ID" value="HpaP812043"/>
    <property type="gene ID" value="HpaG812043"/>
</dbReference>
<evidence type="ECO:0000256" key="1">
    <source>
        <dbReference type="SAM" id="SignalP"/>
    </source>
</evidence>
<keyword evidence="1" id="KW-0732">Signal</keyword>
<organism evidence="2 3">
    <name type="scientific">Hyaloperonospora arabidopsidis (strain Emoy2)</name>
    <name type="common">Downy mildew agent</name>
    <name type="synonym">Peronospora arabidopsidis</name>
    <dbReference type="NCBI Taxonomy" id="559515"/>
    <lineage>
        <taxon>Eukaryota</taxon>
        <taxon>Sar</taxon>
        <taxon>Stramenopiles</taxon>
        <taxon>Oomycota</taxon>
        <taxon>Peronosporomycetes</taxon>
        <taxon>Peronosporales</taxon>
        <taxon>Peronosporaceae</taxon>
        <taxon>Hyaloperonospora</taxon>
    </lineage>
</organism>
<name>M4BZM0_HYAAE</name>
<evidence type="ECO:0000313" key="3">
    <source>
        <dbReference type="Proteomes" id="UP000011713"/>
    </source>
</evidence>
<feature type="signal peptide" evidence="1">
    <location>
        <begin position="1"/>
        <end position="22"/>
    </location>
</feature>
<dbReference type="AlphaFoldDB" id="M4BZM0"/>
<accession>M4BZM0</accession>
<dbReference type="InParanoid" id="M4BZM0"/>
<proteinExistence type="predicted"/>
<reference evidence="3" key="1">
    <citation type="journal article" date="2010" name="Science">
        <title>Signatures of adaptation to obligate biotrophy in the Hyaloperonospora arabidopsidis genome.</title>
        <authorList>
            <person name="Baxter L."/>
            <person name="Tripathy S."/>
            <person name="Ishaque N."/>
            <person name="Boot N."/>
            <person name="Cabral A."/>
            <person name="Kemen E."/>
            <person name="Thines M."/>
            <person name="Ah-Fong A."/>
            <person name="Anderson R."/>
            <person name="Badejoko W."/>
            <person name="Bittner-Eddy P."/>
            <person name="Boore J.L."/>
            <person name="Chibucos M.C."/>
            <person name="Coates M."/>
            <person name="Dehal P."/>
            <person name="Delehaunty K."/>
            <person name="Dong S."/>
            <person name="Downton P."/>
            <person name="Dumas B."/>
            <person name="Fabro G."/>
            <person name="Fronick C."/>
            <person name="Fuerstenberg S.I."/>
            <person name="Fulton L."/>
            <person name="Gaulin E."/>
            <person name="Govers F."/>
            <person name="Hughes L."/>
            <person name="Humphray S."/>
            <person name="Jiang R.H."/>
            <person name="Judelson H."/>
            <person name="Kamoun S."/>
            <person name="Kyung K."/>
            <person name="Meijer H."/>
            <person name="Minx P."/>
            <person name="Morris P."/>
            <person name="Nelson J."/>
            <person name="Phuntumart V."/>
            <person name="Qutob D."/>
            <person name="Rehmany A."/>
            <person name="Rougon-Cardoso A."/>
            <person name="Ryden P."/>
            <person name="Torto-Alalibo T."/>
            <person name="Studholme D."/>
            <person name="Wang Y."/>
            <person name="Win J."/>
            <person name="Wood J."/>
            <person name="Clifton S.W."/>
            <person name="Rogers J."/>
            <person name="Van den Ackerveken G."/>
            <person name="Jones J.D."/>
            <person name="McDowell J.M."/>
            <person name="Beynon J."/>
            <person name="Tyler B.M."/>
        </authorList>
    </citation>
    <scope>NUCLEOTIDE SEQUENCE [LARGE SCALE GENOMIC DNA]</scope>
    <source>
        <strain evidence="3">Emoy2</strain>
    </source>
</reference>
<dbReference type="Proteomes" id="UP000011713">
    <property type="component" value="Unassembled WGS sequence"/>
</dbReference>
<sequence>MTGLLVGLSVCLLLDCSTEWNAESLAYTILASALTSVSFRANMLVLNYERAKCVWHQVRQVFLKQVSHFVRCVRWS</sequence>
<feature type="chain" id="PRO_5004049270" description="RxLR effector candidate protein" evidence="1">
    <location>
        <begin position="23"/>
        <end position="76"/>
    </location>
</feature>
<keyword evidence="3" id="KW-1185">Reference proteome</keyword>
<evidence type="ECO:0008006" key="4">
    <source>
        <dbReference type="Google" id="ProtNLM"/>
    </source>
</evidence>
<dbReference type="VEuPathDB" id="FungiDB:HpaG812043"/>
<evidence type="ECO:0000313" key="2">
    <source>
        <dbReference type="EnsemblProtists" id="HpaP812043"/>
    </source>
</evidence>
<protein>
    <recommendedName>
        <fullName evidence="4">RxLR effector candidate protein</fullName>
    </recommendedName>
</protein>
<dbReference type="HOGENOM" id="CLU_2659809_0_0_1"/>